<keyword evidence="4" id="KW-1185">Reference proteome</keyword>
<dbReference type="Proteomes" id="UP000078227">
    <property type="component" value="Chromosome"/>
</dbReference>
<reference evidence="3 5" key="1">
    <citation type="submission" date="2016-10" db="EMBL/GenBank/DDBJ databases">
        <authorList>
            <person name="Varghese N."/>
            <person name="Submissions S."/>
        </authorList>
    </citation>
    <scope>NUCLEOTIDE SEQUENCE [LARGE SCALE GENOMIC DNA]</scope>
    <source>
        <strain evidence="3 5">CGMCC 1.7012</strain>
    </source>
</reference>
<protein>
    <submittedName>
        <fullName evidence="3">Uncharacterized protein</fullName>
    </submittedName>
</protein>
<evidence type="ECO:0000313" key="5">
    <source>
        <dbReference type="Proteomes" id="UP000182314"/>
    </source>
</evidence>
<feature type="transmembrane region" description="Helical" evidence="1">
    <location>
        <begin position="12"/>
        <end position="36"/>
    </location>
</feature>
<gene>
    <name evidence="2" type="ORF">AWR26_09055</name>
    <name evidence="3" type="ORF">SAMN05216286_2624</name>
</gene>
<evidence type="ECO:0000313" key="3">
    <source>
        <dbReference type="EMBL" id="SFC53650.1"/>
    </source>
</evidence>
<dbReference type="EMBL" id="FOKO01000003">
    <property type="protein sequence ID" value="SFC53650.1"/>
    <property type="molecule type" value="Genomic_DNA"/>
</dbReference>
<organism evidence="3 5">
    <name type="scientific">Kosakonia oryzae</name>
    <dbReference type="NCBI Taxonomy" id="497725"/>
    <lineage>
        <taxon>Bacteria</taxon>
        <taxon>Pseudomonadati</taxon>
        <taxon>Pseudomonadota</taxon>
        <taxon>Gammaproteobacteria</taxon>
        <taxon>Enterobacterales</taxon>
        <taxon>Enterobacteriaceae</taxon>
        <taxon>Kosakonia</taxon>
    </lineage>
</organism>
<keyword evidence="1" id="KW-0472">Membrane</keyword>
<proteinExistence type="predicted"/>
<dbReference type="Proteomes" id="UP000182314">
    <property type="component" value="Unassembled WGS sequence"/>
</dbReference>
<sequence length="490" mass="55477">MNSNNLVKINPVMVFFIFIFVFLMFFFTVIHPITIISGDDWKGLSLSRAAYPQWHGFNPIKVVPELLLPFVGYFSSFLLKPFGVNFFFGIAVITAFVTSSIVTFFLIQLHLFLKEKIATDSRLSLIITSIVFLYFFGMFKSTDNSPYLLWEINLTCYYHYVLPALMNGSFVIYLMRKDVNNTFCSRLLNGEPLFLVLVTYLCVFSSIFASIVLASYCGTKFLISILANIKCKSNIFRDNQFNIFVLGVWFISAVYEMNGGRASQIEESDLAIGKSISNLIHFLYGTDLLFGGFLIFSLIISVYFFSFGHGKKLPEIKNTYWVSVISWVFSFVALILVCAKASPSYAGRPVAMWGVYMYPLLVTCIFISSACKKNKWISTLLPLLVLCLLNKATSAKNTLMESQNLNLTFATAQDVGENIISQIIKAERDGQTSVVLHVPKGDDNDNWPFPIYMGSGISRTLLINGITKKEIEIKIYPDKNMNSEYNIPFK</sequence>
<dbReference type="RefSeq" id="WP_139227908.1">
    <property type="nucleotide sequence ID" value="NZ_CP014007.2"/>
</dbReference>
<dbReference type="EMBL" id="CP014007">
    <property type="protein sequence ID" value="ANI82297.2"/>
    <property type="molecule type" value="Genomic_DNA"/>
</dbReference>
<feature type="transmembrane region" description="Helical" evidence="1">
    <location>
        <begin position="86"/>
        <end position="107"/>
    </location>
</feature>
<feature type="transmembrane region" description="Helical" evidence="1">
    <location>
        <begin position="279"/>
        <end position="307"/>
    </location>
</feature>
<evidence type="ECO:0000313" key="2">
    <source>
        <dbReference type="EMBL" id="ANI82297.2"/>
    </source>
</evidence>
<feature type="transmembrane region" description="Helical" evidence="1">
    <location>
        <begin position="350"/>
        <end position="370"/>
    </location>
</feature>
<dbReference type="AlphaFoldDB" id="A0AA94H449"/>
<keyword evidence="1" id="KW-1133">Transmembrane helix</keyword>
<feature type="transmembrane region" description="Helical" evidence="1">
    <location>
        <begin position="194"/>
        <end position="216"/>
    </location>
</feature>
<feature type="transmembrane region" description="Helical" evidence="1">
    <location>
        <begin position="157"/>
        <end position="174"/>
    </location>
</feature>
<name>A0AA94H449_9ENTR</name>
<evidence type="ECO:0000256" key="1">
    <source>
        <dbReference type="SAM" id="Phobius"/>
    </source>
</evidence>
<accession>A0AA94H449</accession>
<feature type="transmembrane region" description="Helical" evidence="1">
    <location>
        <begin position="319"/>
        <end position="338"/>
    </location>
</feature>
<reference evidence="2 4" key="2">
    <citation type="submission" date="2021-03" db="EMBL/GenBank/DDBJ databases">
        <authorList>
            <person name="Li Y."/>
            <person name="Li S."/>
            <person name="Chen M."/>
            <person name="Peng G."/>
            <person name="Tan Z."/>
            <person name="An Q."/>
        </authorList>
    </citation>
    <scope>NUCLEOTIDE SEQUENCE [LARGE SCALE GENOMIC DNA]</scope>
    <source>
        <strain evidence="2 4">Ola 51</strain>
    </source>
</reference>
<keyword evidence="1" id="KW-0812">Transmembrane</keyword>
<evidence type="ECO:0000313" key="4">
    <source>
        <dbReference type="Proteomes" id="UP000078227"/>
    </source>
</evidence>
<feature type="transmembrane region" description="Helical" evidence="1">
    <location>
        <begin position="119"/>
        <end position="137"/>
    </location>
</feature>